<proteinExistence type="predicted"/>
<evidence type="ECO:0000313" key="1">
    <source>
        <dbReference type="EMBL" id="CAL1406931.1"/>
    </source>
</evidence>
<dbReference type="PANTHER" id="PTHR33710:SF83">
    <property type="entry name" value="ENDONUCLEASE_EXONUCLEASE_PHOSPHATASE DOMAIN-CONTAINING PROTEIN"/>
    <property type="match status" value="1"/>
</dbReference>
<organism evidence="1 2">
    <name type="scientific">Linum trigynum</name>
    <dbReference type="NCBI Taxonomy" id="586398"/>
    <lineage>
        <taxon>Eukaryota</taxon>
        <taxon>Viridiplantae</taxon>
        <taxon>Streptophyta</taxon>
        <taxon>Embryophyta</taxon>
        <taxon>Tracheophyta</taxon>
        <taxon>Spermatophyta</taxon>
        <taxon>Magnoliopsida</taxon>
        <taxon>eudicotyledons</taxon>
        <taxon>Gunneridae</taxon>
        <taxon>Pentapetalae</taxon>
        <taxon>rosids</taxon>
        <taxon>fabids</taxon>
        <taxon>Malpighiales</taxon>
        <taxon>Linaceae</taxon>
        <taxon>Linum</taxon>
    </lineage>
</organism>
<accession>A0AAV2G8B9</accession>
<sequence length="107" mass="12769">MGSFTDCLMEMGLKDLGFHGYPYTWENRSRGGMYIEERLDRFLVNGAWWEMRPMARVLHLDQMRSDHRPISCDTLGDEDVDVQWGWSFRFKPHWAKHDECVEKVKEA</sequence>
<dbReference type="InterPro" id="IPR036691">
    <property type="entry name" value="Endo/exonu/phosph_ase_sf"/>
</dbReference>
<reference evidence="1 2" key="1">
    <citation type="submission" date="2024-04" db="EMBL/GenBank/DDBJ databases">
        <authorList>
            <person name="Fracassetti M."/>
        </authorList>
    </citation>
    <scope>NUCLEOTIDE SEQUENCE [LARGE SCALE GENOMIC DNA]</scope>
</reference>
<name>A0AAV2G8B9_9ROSI</name>
<dbReference type="EMBL" id="OZ034821">
    <property type="protein sequence ID" value="CAL1406931.1"/>
    <property type="molecule type" value="Genomic_DNA"/>
</dbReference>
<dbReference type="Gene3D" id="3.60.10.10">
    <property type="entry name" value="Endonuclease/exonuclease/phosphatase"/>
    <property type="match status" value="1"/>
</dbReference>
<dbReference type="PANTHER" id="PTHR33710">
    <property type="entry name" value="BNAC02G09200D PROTEIN"/>
    <property type="match status" value="1"/>
</dbReference>
<dbReference type="SUPFAM" id="SSF56219">
    <property type="entry name" value="DNase I-like"/>
    <property type="match status" value="1"/>
</dbReference>
<dbReference type="AlphaFoldDB" id="A0AAV2G8B9"/>
<gene>
    <name evidence="1" type="ORF">LTRI10_LOCUS46625</name>
</gene>
<protein>
    <submittedName>
        <fullName evidence="1">Uncharacterized protein</fullName>
    </submittedName>
</protein>
<evidence type="ECO:0000313" key="2">
    <source>
        <dbReference type="Proteomes" id="UP001497516"/>
    </source>
</evidence>
<dbReference type="Proteomes" id="UP001497516">
    <property type="component" value="Chromosome 8"/>
</dbReference>
<keyword evidence="2" id="KW-1185">Reference proteome</keyword>